<name>A0A210R000_MIZYE</name>
<accession>A0A210R000</accession>
<dbReference type="OrthoDB" id="5511684at2759"/>
<evidence type="ECO:0000256" key="1">
    <source>
        <dbReference type="SAM" id="Phobius"/>
    </source>
</evidence>
<organism evidence="2 3">
    <name type="scientific">Mizuhopecten yessoensis</name>
    <name type="common">Japanese scallop</name>
    <name type="synonym">Patinopecten yessoensis</name>
    <dbReference type="NCBI Taxonomy" id="6573"/>
    <lineage>
        <taxon>Eukaryota</taxon>
        <taxon>Metazoa</taxon>
        <taxon>Spiralia</taxon>
        <taxon>Lophotrochozoa</taxon>
        <taxon>Mollusca</taxon>
        <taxon>Bivalvia</taxon>
        <taxon>Autobranchia</taxon>
        <taxon>Pteriomorphia</taxon>
        <taxon>Pectinida</taxon>
        <taxon>Pectinoidea</taxon>
        <taxon>Pectinidae</taxon>
        <taxon>Mizuhopecten</taxon>
    </lineage>
</organism>
<proteinExistence type="predicted"/>
<dbReference type="Proteomes" id="UP000242188">
    <property type="component" value="Unassembled WGS sequence"/>
</dbReference>
<gene>
    <name evidence="2" type="ORF">KP79_PYT22978</name>
</gene>
<feature type="transmembrane region" description="Helical" evidence="1">
    <location>
        <begin position="49"/>
        <end position="74"/>
    </location>
</feature>
<keyword evidence="1" id="KW-0472">Membrane</keyword>
<dbReference type="AlphaFoldDB" id="A0A210R000"/>
<reference evidence="2 3" key="1">
    <citation type="journal article" date="2017" name="Nat. Ecol. Evol.">
        <title>Scallop genome provides insights into evolution of bilaterian karyotype and development.</title>
        <authorList>
            <person name="Wang S."/>
            <person name="Zhang J."/>
            <person name="Jiao W."/>
            <person name="Li J."/>
            <person name="Xun X."/>
            <person name="Sun Y."/>
            <person name="Guo X."/>
            <person name="Huan P."/>
            <person name="Dong B."/>
            <person name="Zhang L."/>
            <person name="Hu X."/>
            <person name="Sun X."/>
            <person name="Wang J."/>
            <person name="Zhao C."/>
            <person name="Wang Y."/>
            <person name="Wang D."/>
            <person name="Huang X."/>
            <person name="Wang R."/>
            <person name="Lv J."/>
            <person name="Li Y."/>
            <person name="Zhang Z."/>
            <person name="Liu B."/>
            <person name="Lu W."/>
            <person name="Hui Y."/>
            <person name="Liang J."/>
            <person name="Zhou Z."/>
            <person name="Hou R."/>
            <person name="Li X."/>
            <person name="Liu Y."/>
            <person name="Li H."/>
            <person name="Ning X."/>
            <person name="Lin Y."/>
            <person name="Zhao L."/>
            <person name="Xing Q."/>
            <person name="Dou J."/>
            <person name="Li Y."/>
            <person name="Mao J."/>
            <person name="Guo H."/>
            <person name="Dou H."/>
            <person name="Li T."/>
            <person name="Mu C."/>
            <person name="Jiang W."/>
            <person name="Fu Q."/>
            <person name="Fu X."/>
            <person name="Miao Y."/>
            <person name="Liu J."/>
            <person name="Yu Q."/>
            <person name="Li R."/>
            <person name="Liao H."/>
            <person name="Li X."/>
            <person name="Kong Y."/>
            <person name="Jiang Z."/>
            <person name="Chourrout D."/>
            <person name="Li R."/>
            <person name="Bao Z."/>
        </authorList>
    </citation>
    <scope>NUCLEOTIDE SEQUENCE [LARGE SCALE GENOMIC DNA]</scope>
    <source>
        <strain evidence="2 3">PY_sf001</strain>
    </source>
</reference>
<comment type="caution">
    <text evidence="2">The sequence shown here is derived from an EMBL/GenBank/DDBJ whole genome shotgun (WGS) entry which is preliminary data.</text>
</comment>
<evidence type="ECO:0000313" key="3">
    <source>
        <dbReference type="Proteomes" id="UP000242188"/>
    </source>
</evidence>
<dbReference type="Pfam" id="PF06522">
    <property type="entry name" value="B12D"/>
    <property type="match status" value="1"/>
</dbReference>
<evidence type="ECO:0000313" key="2">
    <source>
        <dbReference type="EMBL" id="OWF54231.1"/>
    </source>
</evidence>
<dbReference type="EMBL" id="NEDP02001138">
    <property type="protein sequence ID" value="OWF54231.1"/>
    <property type="molecule type" value="Genomic_DNA"/>
</dbReference>
<sequence length="149" mass="16740">MFSRLSAKLLRPTAVRSSVIRKFGGGESPYEKVFTRESVLHPAHAVKDIGLVFVVMVTGFGMTAAVTYPIYYLCTSLDITLNRSRPYTWLDDVRPGHKDVLMGRRTFGDMHEDIKTIRSVLSNPNNEQLMSQKQLAEKVTELNNPKPAA</sequence>
<keyword evidence="1" id="KW-0812">Transmembrane</keyword>
<keyword evidence="1" id="KW-1133">Transmembrane helix</keyword>
<keyword evidence="3" id="KW-1185">Reference proteome</keyword>
<dbReference type="InterPro" id="IPR010530">
    <property type="entry name" value="B12D"/>
</dbReference>
<protein>
    <submittedName>
        <fullName evidence="2">Uncharacterized protein</fullName>
    </submittedName>
</protein>